<dbReference type="EMBL" id="REGN01012366">
    <property type="protein sequence ID" value="RMZ95593.1"/>
    <property type="molecule type" value="Genomic_DNA"/>
</dbReference>
<evidence type="ECO:0000256" key="1">
    <source>
        <dbReference type="SAM" id="MobiDB-lite"/>
    </source>
</evidence>
<proteinExistence type="predicted"/>
<organism evidence="2 3">
    <name type="scientific">Brachionus plicatilis</name>
    <name type="common">Marine rotifer</name>
    <name type="synonym">Brachionus muelleri</name>
    <dbReference type="NCBI Taxonomy" id="10195"/>
    <lineage>
        <taxon>Eukaryota</taxon>
        <taxon>Metazoa</taxon>
        <taxon>Spiralia</taxon>
        <taxon>Gnathifera</taxon>
        <taxon>Rotifera</taxon>
        <taxon>Eurotatoria</taxon>
        <taxon>Monogononta</taxon>
        <taxon>Pseudotrocha</taxon>
        <taxon>Ploima</taxon>
        <taxon>Brachionidae</taxon>
        <taxon>Brachionus</taxon>
    </lineage>
</organism>
<accession>A0A3M7P984</accession>
<protein>
    <submittedName>
        <fullName evidence="2">Uncharacterized protein</fullName>
    </submittedName>
</protein>
<evidence type="ECO:0000313" key="2">
    <source>
        <dbReference type="EMBL" id="RMZ95593.1"/>
    </source>
</evidence>
<feature type="region of interest" description="Disordered" evidence="1">
    <location>
        <begin position="176"/>
        <end position="203"/>
    </location>
</feature>
<dbReference type="Proteomes" id="UP000276133">
    <property type="component" value="Unassembled WGS sequence"/>
</dbReference>
<evidence type="ECO:0000313" key="3">
    <source>
        <dbReference type="Proteomes" id="UP000276133"/>
    </source>
</evidence>
<reference evidence="2 3" key="1">
    <citation type="journal article" date="2018" name="Sci. Rep.">
        <title>Genomic signatures of local adaptation to the degree of environmental predictability in rotifers.</title>
        <authorList>
            <person name="Franch-Gras L."/>
            <person name="Hahn C."/>
            <person name="Garcia-Roger E.M."/>
            <person name="Carmona M.J."/>
            <person name="Serra M."/>
            <person name="Gomez A."/>
        </authorList>
    </citation>
    <scope>NUCLEOTIDE SEQUENCE [LARGE SCALE GENOMIC DNA]</scope>
    <source>
        <strain evidence="2">HYR1</strain>
    </source>
</reference>
<dbReference type="AlphaFoldDB" id="A0A3M7P984"/>
<gene>
    <name evidence="2" type="ORF">BpHYR1_024735</name>
</gene>
<keyword evidence="3" id="KW-1185">Reference proteome</keyword>
<sequence>MQVQLEFQRADFLLPKKVVCSFCWKFCSSCKMLKFSIKNLIENTVSNGVSNSASTAFNLSNILDLNAVKEPPSRLPNPKSDAHSDAFIADSQTLLTNFNEYQKFLLSKFQSSYQSGLLQFQSNHCYQQSINRMWLYRLSQRSQQLTWPANFGPVVNTAAVLDDGSCLEVDRKKRCSSEVEKSEPVSKKSKPVEPVLTETPESKPMLAELSEQKNCKPKTFPCTECGKN</sequence>
<feature type="compositionally biased region" description="Basic and acidic residues" evidence="1">
    <location>
        <begin position="176"/>
        <end position="186"/>
    </location>
</feature>
<comment type="caution">
    <text evidence="2">The sequence shown here is derived from an EMBL/GenBank/DDBJ whole genome shotgun (WGS) entry which is preliminary data.</text>
</comment>
<name>A0A3M7P984_BRAPC</name>